<name>A0A1D7UTF2_9LEPT</name>
<reference evidence="1 2" key="1">
    <citation type="submission" date="2016-04" db="EMBL/GenBank/DDBJ databases">
        <title>Complete genome seqeunce of Leptospira alstonii serovar Room22.</title>
        <authorList>
            <person name="Nally J.E."/>
            <person name="Bayles D.O."/>
            <person name="Hurley D."/>
            <person name="Fanning S."/>
            <person name="McMahon B.J."/>
            <person name="Arent Z."/>
        </authorList>
    </citation>
    <scope>NUCLEOTIDE SEQUENCE [LARGE SCALE GENOMIC DNA]</scope>
    <source>
        <strain evidence="1 2">GWTS #1</strain>
    </source>
</reference>
<dbReference type="Proteomes" id="UP000094197">
    <property type="component" value="Chromosome 1"/>
</dbReference>
<evidence type="ECO:0000313" key="2">
    <source>
        <dbReference type="Proteomes" id="UP000094197"/>
    </source>
</evidence>
<accession>A0A1D7UTF2</accession>
<gene>
    <name evidence="1" type="ORF">A0128_02385</name>
</gene>
<dbReference type="KEGG" id="laj:A0128_02385"/>
<sequence>MNSKIRSIMDVAITLKNRIHPSSSLGFKGLERRRWVLKGVLRIQLQILYSLGNDTHKVSFTF</sequence>
<dbReference type="RefSeq" id="WP_069606065.1">
    <property type="nucleotide sequence ID" value="NZ_CP015217.1"/>
</dbReference>
<dbReference type="EMBL" id="CP015217">
    <property type="protein sequence ID" value="AOP32818.1"/>
    <property type="molecule type" value="Genomic_DNA"/>
</dbReference>
<keyword evidence="2" id="KW-1185">Reference proteome</keyword>
<dbReference type="OrthoDB" id="9809635at2"/>
<protein>
    <submittedName>
        <fullName evidence="1">Uncharacterized protein</fullName>
    </submittedName>
</protein>
<proteinExistence type="predicted"/>
<dbReference type="AlphaFoldDB" id="A0A1D7UTF2"/>
<organism evidence="1 2">
    <name type="scientific">Leptospira tipperaryensis</name>
    <dbReference type="NCBI Taxonomy" id="2564040"/>
    <lineage>
        <taxon>Bacteria</taxon>
        <taxon>Pseudomonadati</taxon>
        <taxon>Spirochaetota</taxon>
        <taxon>Spirochaetia</taxon>
        <taxon>Leptospirales</taxon>
        <taxon>Leptospiraceae</taxon>
        <taxon>Leptospira</taxon>
    </lineage>
</organism>
<evidence type="ECO:0000313" key="1">
    <source>
        <dbReference type="EMBL" id="AOP32818.1"/>
    </source>
</evidence>